<dbReference type="SUPFAM" id="SSF55681">
    <property type="entry name" value="Class II aaRS and biotin synthetases"/>
    <property type="match status" value="1"/>
</dbReference>
<reference evidence="2 3" key="1">
    <citation type="submission" date="2022-12" db="EMBL/GenBank/DDBJ databases">
        <title>Chromosome-scale assembly of the Ensete ventricosum genome.</title>
        <authorList>
            <person name="Dussert Y."/>
            <person name="Stocks J."/>
            <person name="Wendawek A."/>
            <person name="Woldeyes F."/>
            <person name="Nichols R.A."/>
            <person name="Borrell J.S."/>
        </authorList>
    </citation>
    <scope>NUCLEOTIDE SEQUENCE [LARGE SCALE GENOMIC DNA]</scope>
    <source>
        <strain evidence="3">cv. Maze</strain>
        <tissue evidence="2">Seeds</tissue>
    </source>
</reference>
<name>A0AAV8PVQ2_ENSVE</name>
<feature type="domain" description="BPL/LPL catalytic" evidence="1">
    <location>
        <begin position="48"/>
        <end position="172"/>
    </location>
</feature>
<dbReference type="AlphaFoldDB" id="A0AAV8PVQ2"/>
<sequence length="285" mass="32345">MNLLRMSAVPILEQLYLEERLLRTSVDNWCIVNDRTSRPTIVMGISGFTGGGTVIVDDGTVFVSFICNKNAIPGLQPYPHPIMSWTGQLYSEVLQGFGDFHLRENDYAFNSHKFGGNAQSIIKERWIHHTSFLWDYDIKNMEYLKHPTRAPKYRSARPHVDFLCRMKDYVPSKSTFIERTIKSVGNYFLVKPFGLDDITTEPSCTLPHSTKLLTRQELEDAYSSQSAQQSSENYGHQHTLPQLRSSCLPDEKKKIVCHPTKQLLEKETAGSMIVSDSSGAVVCSF</sequence>
<dbReference type="PANTHER" id="PTHR43506">
    <property type="entry name" value="BIOTIN/LIPOATE A/B PROTEIN LIGASE FAMILY"/>
    <property type="match status" value="1"/>
</dbReference>
<protein>
    <recommendedName>
        <fullName evidence="1">BPL/LPL catalytic domain-containing protein</fullName>
    </recommendedName>
</protein>
<dbReference type="Proteomes" id="UP001222027">
    <property type="component" value="Unassembled WGS sequence"/>
</dbReference>
<evidence type="ECO:0000259" key="1">
    <source>
        <dbReference type="Pfam" id="PF21948"/>
    </source>
</evidence>
<accession>A0AAV8PVQ2</accession>
<dbReference type="InterPro" id="IPR004143">
    <property type="entry name" value="BPL_LPL_catalytic"/>
</dbReference>
<dbReference type="EMBL" id="JAQQAF010000008">
    <property type="protein sequence ID" value="KAJ8464216.1"/>
    <property type="molecule type" value="Genomic_DNA"/>
</dbReference>
<keyword evidence="3" id="KW-1185">Reference proteome</keyword>
<dbReference type="InterPro" id="IPR045864">
    <property type="entry name" value="aa-tRNA-synth_II/BPL/LPL"/>
</dbReference>
<gene>
    <name evidence="2" type="ORF">OPV22_026768</name>
</gene>
<evidence type="ECO:0000313" key="2">
    <source>
        <dbReference type="EMBL" id="KAJ8464216.1"/>
    </source>
</evidence>
<organism evidence="2 3">
    <name type="scientific">Ensete ventricosum</name>
    <name type="common">Abyssinian banana</name>
    <name type="synonym">Musa ensete</name>
    <dbReference type="NCBI Taxonomy" id="4639"/>
    <lineage>
        <taxon>Eukaryota</taxon>
        <taxon>Viridiplantae</taxon>
        <taxon>Streptophyta</taxon>
        <taxon>Embryophyta</taxon>
        <taxon>Tracheophyta</taxon>
        <taxon>Spermatophyta</taxon>
        <taxon>Magnoliopsida</taxon>
        <taxon>Liliopsida</taxon>
        <taxon>Zingiberales</taxon>
        <taxon>Musaceae</taxon>
        <taxon>Ensete</taxon>
    </lineage>
</organism>
<dbReference type="PANTHER" id="PTHR43506:SF1">
    <property type="entry name" value="BPL_LPL CATALYTIC DOMAIN-CONTAINING PROTEIN"/>
    <property type="match status" value="1"/>
</dbReference>
<dbReference type="Gene3D" id="3.30.930.10">
    <property type="entry name" value="Bira Bifunctional Protein, Domain 2"/>
    <property type="match status" value="1"/>
</dbReference>
<dbReference type="InterPro" id="IPR053264">
    <property type="entry name" value="Lipoate-ligase_2_inactive"/>
</dbReference>
<evidence type="ECO:0000313" key="3">
    <source>
        <dbReference type="Proteomes" id="UP001222027"/>
    </source>
</evidence>
<dbReference type="Pfam" id="PF21948">
    <property type="entry name" value="LplA-B_cat"/>
    <property type="match status" value="1"/>
</dbReference>
<proteinExistence type="predicted"/>
<comment type="caution">
    <text evidence="2">The sequence shown here is derived from an EMBL/GenBank/DDBJ whole genome shotgun (WGS) entry which is preliminary data.</text>
</comment>